<protein>
    <submittedName>
        <fullName evidence="1">Uncharacterized protein</fullName>
    </submittedName>
</protein>
<accession>A0ABT4IMZ2</accession>
<dbReference type="RefSeq" id="WP_268923384.1">
    <property type="nucleotide sequence ID" value="NZ_JAPTGC010000010.1"/>
</dbReference>
<comment type="caution">
    <text evidence="1">The sequence shown here is derived from an EMBL/GenBank/DDBJ whole genome shotgun (WGS) entry which is preliminary data.</text>
</comment>
<gene>
    <name evidence="1" type="ORF">O0S09_07665</name>
</gene>
<dbReference type="Proteomes" id="UP001141336">
    <property type="component" value="Unassembled WGS sequence"/>
</dbReference>
<evidence type="ECO:0000313" key="1">
    <source>
        <dbReference type="EMBL" id="MCZ0863124.1"/>
    </source>
</evidence>
<name>A0ABT4IMZ2_9EURY</name>
<organism evidence="1 2">
    <name type="scientific">Methanocorpusculum vombati</name>
    <dbReference type="NCBI Taxonomy" id="3002864"/>
    <lineage>
        <taxon>Archaea</taxon>
        <taxon>Methanobacteriati</taxon>
        <taxon>Methanobacteriota</taxon>
        <taxon>Stenosarchaea group</taxon>
        <taxon>Methanomicrobia</taxon>
        <taxon>Methanomicrobiales</taxon>
        <taxon>Methanocorpusculaceae</taxon>
        <taxon>Methanocorpusculum</taxon>
    </lineage>
</organism>
<evidence type="ECO:0000313" key="2">
    <source>
        <dbReference type="Proteomes" id="UP001141336"/>
    </source>
</evidence>
<sequence length="87" mass="9798">MTDPLRYYGSTYCCPACGTSFTLIRKEITGCGPDPDRSTLRCPVCPADTAVRVSDEELLLLTGYVQLRGKARELIWQRKTESHTKRT</sequence>
<dbReference type="EMBL" id="JAPTGC010000010">
    <property type="protein sequence ID" value="MCZ0863124.1"/>
    <property type="molecule type" value="Genomic_DNA"/>
</dbReference>
<keyword evidence="2" id="KW-1185">Reference proteome</keyword>
<reference evidence="1" key="1">
    <citation type="submission" date="2022-12" db="EMBL/GenBank/DDBJ databases">
        <title>Isolation and characterisation of novel Methanocorpusculum spp. from native Australian herbivores indicates the genus is ancestrally host-associated.</title>
        <authorList>
            <person name="Volmer J.G."/>
            <person name="Soo R.M."/>
            <person name="Evans P.N."/>
            <person name="Hoedt E.C."/>
            <person name="Astorga Alsina A.L."/>
            <person name="Woodcroft B.J."/>
            <person name="Tyson G.W."/>
            <person name="Hugenholtz P."/>
            <person name="Morrison M."/>
        </authorList>
    </citation>
    <scope>NUCLEOTIDE SEQUENCE</scope>
    <source>
        <strain evidence="1">CW153</strain>
    </source>
</reference>
<proteinExistence type="predicted"/>